<comment type="pathway">
    <text evidence="2">Nucleotide-sugar biosynthesis; UDP-N-acetyl-alpha-D-glucosamine biosynthesis; UDP-N-acetyl-alpha-D-glucosamine from N-acetyl-alpha-D-glucosamine 1-phosphate: step 1/1.</text>
</comment>
<comment type="catalytic activity">
    <reaction evidence="13">
        <text>N-acetyl-alpha-D-glucosamine 1-phosphate + UTP + H(+) = UDP-N-acetyl-alpha-D-glucosamine + diphosphate</text>
        <dbReference type="Rhea" id="RHEA:13509"/>
        <dbReference type="ChEBI" id="CHEBI:15378"/>
        <dbReference type="ChEBI" id="CHEBI:33019"/>
        <dbReference type="ChEBI" id="CHEBI:46398"/>
        <dbReference type="ChEBI" id="CHEBI:57705"/>
        <dbReference type="ChEBI" id="CHEBI:57776"/>
        <dbReference type="EC" id="2.7.7.23"/>
    </reaction>
</comment>
<evidence type="ECO:0000313" key="17">
    <source>
        <dbReference type="Proteomes" id="UP000607197"/>
    </source>
</evidence>
<dbReference type="PANTHER" id="PTHR43584">
    <property type="entry name" value="NUCLEOTIDYL TRANSFERASE"/>
    <property type="match status" value="1"/>
</dbReference>
<proteinExistence type="inferred from homology"/>
<feature type="domain" description="Mannose-1-phosphate guanyltransferase C-terminal" evidence="15">
    <location>
        <begin position="263"/>
        <end position="344"/>
    </location>
</feature>
<dbReference type="PANTHER" id="PTHR43584:SF8">
    <property type="entry name" value="N-ACETYLMURAMATE ALPHA-1-PHOSPHATE URIDYLYLTRANSFERASE"/>
    <property type="match status" value="1"/>
</dbReference>
<comment type="catalytic activity">
    <reaction evidence="12">
        <text>alpha-D-glucosamine 1-phosphate + acetyl-CoA = N-acetyl-alpha-D-glucosamine 1-phosphate + CoA + H(+)</text>
        <dbReference type="Rhea" id="RHEA:13725"/>
        <dbReference type="ChEBI" id="CHEBI:15378"/>
        <dbReference type="ChEBI" id="CHEBI:57287"/>
        <dbReference type="ChEBI" id="CHEBI:57288"/>
        <dbReference type="ChEBI" id="CHEBI:57776"/>
        <dbReference type="ChEBI" id="CHEBI:58516"/>
        <dbReference type="EC" id="2.3.1.157"/>
    </reaction>
</comment>
<comment type="pathway">
    <text evidence="1">Nucleotide-sugar biosynthesis; UDP-N-acetyl-alpha-D-glucosamine biosynthesis; N-acetyl-alpha-D-glucosamine 1-phosphate from alpha-D-glucosamine 6-phosphate (route II): step 2/2.</text>
</comment>
<dbReference type="InterPro" id="IPR029044">
    <property type="entry name" value="Nucleotide-diphossugar_trans"/>
</dbReference>
<feature type="domain" description="Nucleotidyl transferase" evidence="14">
    <location>
        <begin position="2"/>
        <end position="227"/>
    </location>
</feature>
<protein>
    <recommendedName>
        <fullName evidence="7">Bifunctional protein GlmU</fullName>
        <ecNumber evidence="5">2.3.1.157</ecNumber>
        <ecNumber evidence="6">2.7.7.23</ecNumber>
    </recommendedName>
</protein>
<evidence type="ECO:0000256" key="6">
    <source>
        <dbReference type="ARBA" id="ARBA00012457"/>
    </source>
</evidence>
<keyword evidence="10" id="KW-0511">Multifunctional enzyme</keyword>
<evidence type="ECO:0000256" key="1">
    <source>
        <dbReference type="ARBA" id="ARBA00005166"/>
    </source>
</evidence>
<accession>A0A830FBT3</accession>
<evidence type="ECO:0000256" key="12">
    <source>
        <dbReference type="ARBA" id="ARBA00048247"/>
    </source>
</evidence>
<evidence type="ECO:0000256" key="2">
    <source>
        <dbReference type="ARBA" id="ARBA00005208"/>
    </source>
</evidence>
<comment type="similarity">
    <text evidence="3">In the C-terminal section; belongs to the transferase hexapeptide repeat family.</text>
</comment>
<evidence type="ECO:0000256" key="4">
    <source>
        <dbReference type="ARBA" id="ARBA00007947"/>
    </source>
</evidence>
<dbReference type="InterPro" id="IPR023915">
    <property type="entry name" value="Bifunctiontional_GlmU_arc-type"/>
</dbReference>
<evidence type="ECO:0000259" key="15">
    <source>
        <dbReference type="Pfam" id="PF25087"/>
    </source>
</evidence>
<dbReference type="EC" id="2.3.1.157" evidence="5"/>
<evidence type="ECO:0000259" key="14">
    <source>
        <dbReference type="Pfam" id="PF00483"/>
    </source>
</evidence>
<keyword evidence="8 16" id="KW-0808">Transferase</keyword>
<comment type="caution">
    <text evidence="16">The sequence shown here is derived from an EMBL/GenBank/DDBJ whole genome shotgun (WGS) entry which is preliminary data.</text>
</comment>
<dbReference type="GO" id="GO:0006048">
    <property type="term" value="P:UDP-N-acetylglucosamine biosynthetic process"/>
    <property type="evidence" value="ECO:0007669"/>
    <property type="project" value="UniProtKB-UniPathway"/>
</dbReference>
<dbReference type="UniPathway" id="UPA00113">
    <property type="reaction ID" value="UER00532"/>
</dbReference>
<dbReference type="InterPro" id="IPR011004">
    <property type="entry name" value="Trimer_LpxA-like_sf"/>
</dbReference>
<organism evidence="16 17">
    <name type="scientific">Halocalculus aciditolerans</name>
    <dbReference type="NCBI Taxonomy" id="1383812"/>
    <lineage>
        <taxon>Archaea</taxon>
        <taxon>Methanobacteriati</taxon>
        <taxon>Methanobacteriota</taxon>
        <taxon>Stenosarchaea group</taxon>
        <taxon>Halobacteria</taxon>
        <taxon>Halobacteriales</taxon>
        <taxon>Halobacteriaceae</taxon>
        <taxon>Halocalculus</taxon>
    </lineage>
</organism>
<dbReference type="Pfam" id="PF00483">
    <property type="entry name" value="NTP_transferase"/>
    <property type="match status" value="1"/>
</dbReference>
<dbReference type="CDD" id="cd05636">
    <property type="entry name" value="LbH_G1P_TT_C_like"/>
    <property type="match status" value="1"/>
</dbReference>
<evidence type="ECO:0000256" key="13">
    <source>
        <dbReference type="ARBA" id="ARBA00048493"/>
    </source>
</evidence>
<dbReference type="GO" id="GO:0003977">
    <property type="term" value="F:UDP-N-acetylglucosamine diphosphorylase activity"/>
    <property type="evidence" value="ECO:0007669"/>
    <property type="project" value="UniProtKB-EC"/>
</dbReference>
<dbReference type="SUPFAM" id="SSF51161">
    <property type="entry name" value="Trimeric LpxA-like enzymes"/>
    <property type="match status" value="1"/>
</dbReference>
<keyword evidence="17" id="KW-1185">Reference proteome</keyword>
<evidence type="ECO:0000256" key="3">
    <source>
        <dbReference type="ARBA" id="ARBA00007707"/>
    </source>
</evidence>
<dbReference type="SUPFAM" id="SSF53448">
    <property type="entry name" value="Nucleotide-diphospho-sugar transferases"/>
    <property type="match status" value="1"/>
</dbReference>
<dbReference type="EC" id="2.7.7.23" evidence="6"/>
<comment type="similarity">
    <text evidence="4">In the N-terminal section; belongs to the N-acetylglucosamine-1-phosphate uridyltransferase family.</text>
</comment>
<dbReference type="RefSeq" id="WP_188977959.1">
    <property type="nucleotide sequence ID" value="NZ_BMPG01000002.1"/>
</dbReference>
<dbReference type="OrthoDB" id="15372at2157"/>
<dbReference type="InterPro" id="IPR050065">
    <property type="entry name" value="GlmU-like"/>
</dbReference>
<evidence type="ECO:0000256" key="8">
    <source>
        <dbReference type="ARBA" id="ARBA00022679"/>
    </source>
</evidence>
<dbReference type="Proteomes" id="UP000607197">
    <property type="component" value="Unassembled WGS sequence"/>
</dbReference>
<evidence type="ECO:0000256" key="7">
    <source>
        <dbReference type="ARBA" id="ARBA00013414"/>
    </source>
</evidence>
<evidence type="ECO:0000256" key="9">
    <source>
        <dbReference type="ARBA" id="ARBA00022695"/>
    </source>
</evidence>
<evidence type="ECO:0000313" key="16">
    <source>
        <dbReference type="EMBL" id="GGL59551.1"/>
    </source>
</evidence>
<keyword evidence="9" id="KW-0548">Nucleotidyltransferase</keyword>
<sequence length="401" mass="42437">MKAVVMAAGEGTRMGPLTKTRPKPLLPVAGTTLLENVMDQCVDAVDGFVLVVGHQSEMVEERVGDTYRGLPVDYAVQDEQLGTAHAVEQAEPYVDERFLLLNADVVVDDSLVAALAESEGYAVAVREVPDPSNYGVVSLDGDRVTGIVEKPAEPPSSLANLGAYAFEPAVFDYVAATEKSERGEYEITESIARALADGVAITAVEYEGEWLDVGRPWELLNANEHLLADLDHHVEGVVEDGATVHGPVVVENGARVRAGAYVEGPAVIQSGADVGPNCYVRGSTVVGEDVRVGNAVEVKNSILMTDAAVGHLSYVGDSILGESVNFGASTTVANLRHDDANVRMQVKGDMIDTGRRKLGVVVGDASKTGINTSLNAGVRLDPESTTTLGETVTRDKVVDRE</sequence>
<dbReference type="NCBIfam" id="TIGR03992">
    <property type="entry name" value="Arch_glmU"/>
    <property type="match status" value="1"/>
</dbReference>
<evidence type="ECO:0000256" key="10">
    <source>
        <dbReference type="ARBA" id="ARBA00023268"/>
    </source>
</evidence>
<evidence type="ECO:0000256" key="11">
    <source>
        <dbReference type="ARBA" id="ARBA00023315"/>
    </source>
</evidence>
<dbReference type="Gene3D" id="3.90.550.10">
    <property type="entry name" value="Spore Coat Polysaccharide Biosynthesis Protein SpsA, Chain A"/>
    <property type="match status" value="1"/>
</dbReference>
<dbReference type="GO" id="GO:0019134">
    <property type="term" value="F:glucosamine-1-phosphate N-acetyltransferase activity"/>
    <property type="evidence" value="ECO:0007669"/>
    <property type="project" value="UniProtKB-EC"/>
</dbReference>
<gene>
    <name evidence="16" type="ORF">GCM10009039_17210</name>
</gene>
<dbReference type="Gene3D" id="2.160.10.10">
    <property type="entry name" value="Hexapeptide repeat proteins"/>
    <property type="match status" value="1"/>
</dbReference>
<dbReference type="EMBL" id="BMPG01000002">
    <property type="protein sequence ID" value="GGL59551.1"/>
    <property type="molecule type" value="Genomic_DNA"/>
</dbReference>
<reference evidence="16" key="1">
    <citation type="journal article" date="2014" name="Int. J. Syst. Evol. Microbiol.">
        <title>Complete genome sequence of Corynebacterium casei LMG S-19264T (=DSM 44701T), isolated from a smear-ripened cheese.</title>
        <authorList>
            <consortium name="US DOE Joint Genome Institute (JGI-PGF)"/>
            <person name="Walter F."/>
            <person name="Albersmeier A."/>
            <person name="Kalinowski J."/>
            <person name="Ruckert C."/>
        </authorList>
    </citation>
    <scope>NUCLEOTIDE SEQUENCE</scope>
    <source>
        <strain evidence="16">JCM 19596</strain>
    </source>
</reference>
<dbReference type="InterPro" id="IPR056729">
    <property type="entry name" value="GMPPB_C"/>
</dbReference>
<keyword evidence="11" id="KW-0012">Acyltransferase</keyword>
<dbReference type="Pfam" id="PF25087">
    <property type="entry name" value="GMPPB_C"/>
    <property type="match status" value="1"/>
</dbReference>
<evidence type="ECO:0000256" key="5">
    <source>
        <dbReference type="ARBA" id="ARBA00012225"/>
    </source>
</evidence>
<name>A0A830FBT3_9EURY</name>
<dbReference type="AlphaFoldDB" id="A0A830FBT3"/>
<dbReference type="InterPro" id="IPR005835">
    <property type="entry name" value="NTP_transferase_dom"/>
</dbReference>
<reference evidence="16" key="2">
    <citation type="submission" date="2020-09" db="EMBL/GenBank/DDBJ databases">
        <authorList>
            <person name="Sun Q."/>
            <person name="Ohkuma M."/>
        </authorList>
    </citation>
    <scope>NUCLEOTIDE SEQUENCE</scope>
    <source>
        <strain evidence="16">JCM 19596</strain>
    </source>
</reference>
<dbReference type="CDD" id="cd04181">
    <property type="entry name" value="NTP_transferase"/>
    <property type="match status" value="1"/>
</dbReference>